<dbReference type="InterPro" id="IPR036388">
    <property type="entry name" value="WH-like_DNA-bd_sf"/>
</dbReference>
<keyword evidence="5" id="KW-0804">Transcription</keyword>
<organism evidence="8 9">
    <name type="scientific">Mycobacteroides chelonae</name>
    <name type="common">Mycobacterium chelonae</name>
    <dbReference type="NCBI Taxonomy" id="1774"/>
    <lineage>
        <taxon>Bacteria</taxon>
        <taxon>Bacillati</taxon>
        <taxon>Actinomycetota</taxon>
        <taxon>Actinomycetes</taxon>
        <taxon>Mycobacteriales</taxon>
        <taxon>Mycobacteriaceae</taxon>
        <taxon>Mycobacteroides</taxon>
    </lineage>
</organism>
<evidence type="ECO:0000256" key="4">
    <source>
        <dbReference type="ARBA" id="ARBA00023125"/>
    </source>
</evidence>
<protein>
    <submittedName>
        <fullName evidence="8">RNA polymerase subunit sigma</fullName>
    </submittedName>
</protein>
<evidence type="ECO:0000256" key="3">
    <source>
        <dbReference type="ARBA" id="ARBA00023082"/>
    </source>
</evidence>
<evidence type="ECO:0000313" key="8">
    <source>
        <dbReference type="EMBL" id="OHU47672.1"/>
    </source>
</evidence>
<keyword evidence="2" id="KW-0805">Transcription regulation</keyword>
<dbReference type="InterPro" id="IPR013324">
    <property type="entry name" value="RNA_pol_sigma_r3/r4-like"/>
</dbReference>
<dbReference type="GO" id="GO:0003677">
    <property type="term" value="F:DNA binding"/>
    <property type="evidence" value="ECO:0007669"/>
    <property type="project" value="UniProtKB-KW"/>
</dbReference>
<dbReference type="InterPro" id="IPR013325">
    <property type="entry name" value="RNA_pol_sigma_r2"/>
</dbReference>
<evidence type="ECO:0000256" key="2">
    <source>
        <dbReference type="ARBA" id="ARBA00023015"/>
    </source>
</evidence>
<comment type="similarity">
    <text evidence="1">Belongs to the sigma-70 factor family. ECF subfamily.</text>
</comment>
<proteinExistence type="inferred from homology"/>
<dbReference type="EMBL" id="MLIQ01000032">
    <property type="protein sequence ID" value="OHU47672.1"/>
    <property type="molecule type" value="Genomic_DNA"/>
</dbReference>
<dbReference type="SUPFAM" id="SSF88659">
    <property type="entry name" value="Sigma3 and sigma4 domains of RNA polymerase sigma factors"/>
    <property type="match status" value="1"/>
</dbReference>
<comment type="caution">
    <text evidence="8">The sequence shown here is derived from an EMBL/GenBank/DDBJ whole genome shotgun (WGS) entry which is preliminary data.</text>
</comment>
<name>A0A1S1LH60_MYCCH</name>
<evidence type="ECO:0000256" key="5">
    <source>
        <dbReference type="ARBA" id="ARBA00023163"/>
    </source>
</evidence>
<sequence>MNILRDAFRLTGVTGDLDTLLRDVADRDSAAFAALYDHTRSRVYGLVLRVLRDPGYSEETTQEIYLQIWRSAQSYDPTAGSPLAWIMTLAHRRAIDRVRSEQSAADRESRYGAATIERAADEVTESVIRSEEQRQVTECLDTLTDTQRQCLHLAYYDGLTYNQVSQRLAANLATIKSRMRDAIKALRRCLGTP</sequence>
<dbReference type="GO" id="GO:0016987">
    <property type="term" value="F:sigma factor activity"/>
    <property type="evidence" value="ECO:0007669"/>
    <property type="project" value="UniProtKB-KW"/>
</dbReference>
<dbReference type="Gene3D" id="1.10.1740.10">
    <property type="match status" value="1"/>
</dbReference>
<dbReference type="RefSeq" id="WP_057964231.1">
    <property type="nucleotide sequence ID" value="NZ_CP041150.1"/>
</dbReference>
<dbReference type="AlphaFoldDB" id="A0A1S1LH60"/>
<evidence type="ECO:0000313" key="9">
    <source>
        <dbReference type="Proteomes" id="UP000180043"/>
    </source>
</evidence>
<evidence type="ECO:0000259" key="6">
    <source>
        <dbReference type="Pfam" id="PF04542"/>
    </source>
</evidence>
<dbReference type="InterPro" id="IPR007630">
    <property type="entry name" value="RNA_pol_sigma70_r4"/>
</dbReference>
<dbReference type="InterPro" id="IPR014284">
    <property type="entry name" value="RNA_pol_sigma-70_dom"/>
</dbReference>
<dbReference type="NCBIfam" id="NF007228">
    <property type="entry name" value="PRK09646.1"/>
    <property type="match status" value="1"/>
</dbReference>
<dbReference type="SUPFAM" id="SSF88946">
    <property type="entry name" value="Sigma2 domain of RNA polymerase sigma factors"/>
    <property type="match status" value="1"/>
</dbReference>
<dbReference type="Pfam" id="PF04542">
    <property type="entry name" value="Sigma70_r2"/>
    <property type="match status" value="1"/>
</dbReference>
<dbReference type="InterPro" id="IPR007627">
    <property type="entry name" value="RNA_pol_sigma70_r2"/>
</dbReference>
<dbReference type="GO" id="GO:0006352">
    <property type="term" value="P:DNA-templated transcription initiation"/>
    <property type="evidence" value="ECO:0007669"/>
    <property type="project" value="InterPro"/>
</dbReference>
<dbReference type="PANTHER" id="PTHR43133">
    <property type="entry name" value="RNA POLYMERASE ECF-TYPE SIGMA FACTO"/>
    <property type="match status" value="1"/>
</dbReference>
<reference evidence="8 9" key="1">
    <citation type="submission" date="2016-10" db="EMBL/GenBank/DDBJ databases">
        <title>Evaluation of Human, Veterinary and Environmental Mycobacterium chelonae Isolates by Core Genome Phylogenomic Analysis, Targeted Gene Comparison, and Anti-microbial Susceptibility Patterns: A Tale of Mistaken Identities.</title>
        <authorList>
            <person name="Fogelson S.B."/>
            <person name="Camus A.C."/>
            <person name="Lorenz W."/>
            <person name="Vasireddy R."/>
            <person name="Vasireddy S."/>
            <person name="Smith T."/>
            <person name="Brown-Elliott B.A."/>
            <person name="Wallace R.J.Jr."/>
            <person name="Hasan N.A."/>
            <person name="Reischl U."/>
            <person name="Sanchez S."/>
        </authorList>
    </citation>
    <scope>NUCLEOTIDE SEQUENCE [LARGE SCALE GENOMIC DNA]</scope>
    <source>
        <strain evidence="8 9">15515</strain>
    </source>
</reference>
<keyword evidence="3" id="KW-0731">Sigma factor</keyword>
<evidence type="ECO:0000259" key="7">
    <source>
        <dbReference type="Pfam" id="PF04545"/>
    </source>
</evidence>
<dbReference type="CDD" id="cd06171">
    <property type="entry name" value="Sigma70_r4"/>
    <property type="match status" value="1"/>
</dbReference>
<keyword evidence="4" id="KW-0238">DNA-binding</keyword>
<dbReference type="Gene3D" id="1.10.10.10">
    <property type="entry name" value="Winged helix-like DNA-binding domain superfamily/Winged helix DNA-binding domain"/>
    <property type="match status" value="1"/>
</dbReference>
<accession>A0A1S1LH60</accession>
<feature type="domain" description="RNA polymerase sigma-70 region 2" evidence="6">
    <location>
        <begin position="35"/>
        <end position="102"/>
    </location>
</feature>
<dbReference type="Pfam" id="PF04545">
    <property type="entry name" value="Sigma70_r4"/>
    <property type="match status" value="1"/>
</dbReference>
<evidence type="ECO:0000256" key="1">
    <source>
        <dbReference type="ARBA" id="ARBA00010641"/>
    </source>
</evidence>
<dbReference type="Proteomes" id="UP000180043">
    <property type="component" value="Unassembled WGS sequence"/>
</dbReference>
<dbReference type="InterPro" id="IPR039425">
    <property type="entry name" value="RNA_pol_sigma-70-like"/>
</dbReference>
<gene>
    <name evidence="8" type="ORF">BKG82_25325</name>
</gene>
<dbReference type="NCBIfam" id="TIGR02937">
    <property type="entry name" value="sigma70-ECF"/>
    <property type="match status" value="1"/>
</dbReference>
<feature type="domain" description="RNA polymerase sigma-70 region 4" evidence="7">
    <location>
        <begin position="139"/>
        <end position="187"/>
    </location>
</feature>
<dbReference type="PANTHER" id="PTHR43133:SF66">
    <property type="entry name" value="ECF RNA POLYMERASE SIGMA FACTOR SIGK"/>
    <property type="match status" value="1"/>
</dbReference>